<evidence type="ECO:0000256" key="2">
    <source>
        <dbReference type="ARBA" id="ARBA00023315"/>
    </source>
</evidence>
<dbReference type="Gene3D" id="3.40.630.30">
    <property type="match status" value="1"/>
</dbReference>
<dbReference type="SUPFAM" id="SSF55729">
    <property type="entry name" value="Acyl-CoA N-acyltransferases (Nat)"/>
    <property type="match status" value="1"/>
</dbReference>
<feature type="region of interest" description="Disordered" evidence="3">
    <location>
        <begin position="1"/>
        <end position="29"/>
    </location>
</feature>
<reference evidence="6" key="1">
    <citation type="submission" date="2017-05" db="EMBL/GenBank/DDBJ databases">
        <title>Complete and WGS of Bordetella genogroups.</title>
        <authorList>
            <person name="Spilker T."/>
            <person name="Lipuma J."/>
        </authorList>
    </citation>
    <scope>NUCLEOTIDE SEQUENCE [LARGE SCALE GENOMIC DNA]</scope>
    <source>
        <strain evidence="6">AU18089</strain>
    </source>
</reference>
<dbReference type="InterPro" id="IPR016181">
    <property type="entry name" value="Acyl_CoA_acyltransferase"/>
</dbReference>
<accession>A0A261QYV7</accession>
<keyword evidence="6" id="KW-1185">Reference proteome</keyword>
<feature type="domain" description="N-acetyltransferase" evidence="4">
    <location>
        <begin position="31"/>
        <end position="175"/>
    </location>
</feature>
<dbReference type="Pfam" id="PF00583">
    <property type="entry name" value="Acetyltransf_1"/>
    <property type="match status" value="1"/>
</dbReference>
<dbReference type="Proteomes" id="UP000216947">
    <property type="component" value="Unassembled WGS sequence"/>
</dbReference>
<evidence type="ECO:0000256" key="1">
    <source>
        <dbReference type="ARBA" id="ARBA00022679"/>
    </source>
</evidence>
<dbReference type="PANTHER" id="PTHR43877">
    <property type="entry name" value="AMINOALKYLPHOSPHONATE N-ACETYLTRANSFERASE-RELATED-RELATED"/>
    <property type="match status" value="1"/>
</dbReference>
<feature type="compositionally biased region" description="Polar residues" evidence="3">
    <location>
        <begin position="19"/>
        <end position="29"/>
    </location>
</feature>
<dbReference type="CDD" id="cd04301">
    <property type="entry name" value="NAT_SF"/>
    <property type="match status" value="1"/>
</dbReference>
<evidence type="ECO:0000313" key="6">
    <source>
        <dbReference type="Proteomes" id="UP000216947"/>
    </source>
</evidence>
<dbReference type="PROSITE" id="PS51186">
    <property type="entry name" value="GNAT"/>
    <property type="match status" value="1"/>
</dbReference>
<gene>
    <name evidence="5" type="ORF">CAL19_15715</name>
</gene>
<proteinExistence type="predicted"/>
<comment type="caution">
    <text evidence="5">The sequence shown here is derived from an EMBL/GenBank/DDBJ whole genome shotgun (WGS) entry which is preliminary data.</text>
</comment>
<dbReference type="EMBL" id="NEVK01000007">
    <property type="protein sequence ID" value="OZI17273.1"/>
    <property type="molecule type" value="Genomic_DNA"/>
</dbReference>
<dbReference type="InterPro" id="IPR000182">
    <property type="entry name" value="GNAT_dom"/>
</dbReference>
<protein>
    <submittedName>
        <fullName evidence="5">GNAT family N-acetyltransferase</fullName>
    </submittedName>
</protein>
<dbReference type="PANTHER" id="PTHR43877:SF2">
    <property type="entry name" value="AMINOALKYLPHOSPHONATE N-ACETYLTRANSFERASE-RELATED"/>
    <property type="match status" value="1"/>
</dbReference>
<dbReference type="InterPro" id="IPR050832">
    <property type="entry name" value="Bact_Acetyltransf"/>
</dbReference>
<name>A0A261QYV7_9BORD</name>
<keyword evidence="2" id="KW-0012">Acyltransferase</keyword>
<evidence type="ECO:0000259" key="4">
    <source>
        <dbReference type="PROSITE" id="PS51186"/>
    </source>
</evidence>
<evidence type="ECO:0000256" key="3">
    <source>
        <dbReference type="SAM" id="MobiDB-lite"/>
    </source>
</evidence>
<dbReference type="GO" id="GO:0016747">
    <property type="term" value="F:acyltransferase activity, transferring groups other than amino-acyl groups"/>
    <property type="evidence" value="ECO:0007669"/>
    <property type="project" value="InterPro"/>
</dbReference>
<keyword evidence="1 5" id="KW-0808">Transferase</keyword>
<sequence length="175" mass="19547">MRHGAPTIRLPAGSPAAQPEQSSREPSLNVSVLRHARTPAEVEACFPVMQQLRPHLQTPADLLARVRRMAGEHYQILCVWQHDAVIAAAGYRLQENLIYGRFLYVDDLVTRDDQRGQGHGARLLDELAHIAEQENCAKLVLDTGLSNALAQRFYFRQGLLSGAMRFSSPINKEPI</sequence>
<organism evidence="5 6">
    <name type="scientific">Bordetella genomosp. 7</name>
    <dbReference type="NCBI Taxonomy" id="1416805"/>
    <lineage>
        <taxon>Bacteria</taxon>
        <taxon>Pseudomonadati</taxon>
        <taxon>Pseudomonadota</taxon>
        <taxon>Betaproteobacteria</taxon>
        <taxon>Burkholderiales</taxon>
        <taxon>Alcaligenaceae</taxon>
        <taxon>Bordetella</taxon>
    </lineage>
</organism>
<dbReference type="AlphaFoldDB" id="A0A261QYV7"/>
<evidence type="ECO:0000313" key="5">
    <source>
        <dbReference type="EMBL" id="OZI17273.1"/>
    </source>
</evidence>